<dbReference type="RefSeq" id="WP_154821484.1">
    <property type="nucleotide sequence ID" value="NZ_JAOQJX010000002.1"/>
</dbReference>
<evidence type="ECO:0000256" key="1">
    <source>
        <dbReference type="SAM" id="MobiDB-lite"/>
    </source>
</evidence>
<dbReference type="Gene3D" id="2.60.40.10">
    <property type="entry name" value="Immunoglobulins"/>
    <property type="match status" value="1"/>
</dbReference>
<proteinExistence type="predicted"/>
<dbReference type="InterPro" id="IPR013783">
    <property type="entry name" value="Ig-like_fold"/>
</dbReference>
<organism evidence="3 4">
    <name type="scientific">Faecalicatena acetigenes</name>
    <dbReference type="NCBI Taxonomy" id="2981790"/>
    <lineage>
        <taxon>Bacteria</taxon>
        <taxon>Bacillati</taxon>
        <taxon>Bacillota</taxon>
        <taxon>Clostridia</taxon>
        <taxon>Lachnospirales</taxon>
        <taxon>Lachnospiraceae</taxon>
        <taxon>Faecalicatena</taxon>
    </lineage>
</organism>
<evidence type="ECO:0000256" key="2">
    <source>
        <dbReference type="SAM" id="Phobius"/>
    </source>
</evidence>
<feature type="compositionally biased region" description="Polar residues" evidence="1">
    <location>
        <begin position="176"/>
        <end position="200"/>
    </location>
</feature>
<evidence type="ECO:0000313" key="4">
    <source>
        <dbReference type="Proteomes" id="UP001652394"/>
    </source>
</evidence>
<evidence type="ECO:0000313" key="3">
    <source>
        <dbReference type="EMBL" id="MCU6746392.1"/>
    </source>
</evidence>
<keyword evidence="2" id="KW-0472">Membrane</keyword>
<feature type="transmembrane region" description="Helical" evidence="2">
    <location>
        <begin position="16"/>
        <end position="35"/>
    </location>
</feature>
<sequence length="313" mass="34816">MKEKFKNLLKQHKKEFVIGTCVLVLAIAGISISFLSGNDTADIKQEETVKKQNLFSSVKGIKDLYVVQNLKNVDWLKDVTYDKNKLKEIKVNDKNVDVTKIGEYKLTYTAISKDKKETEDKIVKVTVVNTQEAEKLAKAGKAVWTSDTAVAKSDDKEKKDSKKEAGKSDEKASEDVVNNSASVSNDTGTNSVAQTQGENVNSDKGSSSGSNSSTDTSNNNSGGETGAGGHYEPVWIVTKEAWTEVVEEPIYEKQLMWYCNTCGENITKDPEGHIDATMHAGYRNTWEDVVIGTNRYEIYHDAEGYWDNQWVEN</sequence>
<evidence type="ECO:0008006" key="5">
    <source>
        <dbReference type="Google" id="ProtNLM"/>
    </source>
</evidence>
<feature type="compositionally biased region" description="Basic and acidic residues" evidence="1">
    <location>
        <begin position="152"/>
        <end position="174"/>
    </location>
</feature>
<reference evidence="3 4" key="1">
    <citation type="journal article" date="2021" name="ISME Commun">
        <title>Automated analysis of genomic sequences facilitates high-throughput and comprehensive description of bacteria.</title>
        <authorList>
            <person name="Hitch T.C.A."/>
        </authorList>
    </citation>
    <scope>NUCLEOTIDE SEQUENCE [LARGE SCALE GENOMIC DNA]</scope>
    <source>
        <strain evidence="3 4">H2_18</strain>
    </source>
</reference>
<keyword evidence="2" id="KW-0812">Transmembrane</keyword>
<gene>
    <name evidence="3" type="ORF">OCV51_01755</name>
</gene>
<feature type="region of interest" description="Disordered" evidence="1">
    <location>
        <begin position="148"/>
        <end position="230"/>
    </location>
</feature>
<dbReference type="Proteomes" id="UP001652394">
    <property type="component" value="Unassembled WGS sequence"/>
</dbReference>
<keyword evidence="4" id="KW-1185">Reference proteome</keyword>
<protein>
    <recommendedName>
        <fullName evidence="5">Pesticidal crystal protein Cry22Aa Ig-like domain-containing protein</fullName>
    </recommendedName>
</protein>
<comment type="caution">
    <text evidence="3">The sequence shown here is derived from an EMBL/GenBank/DDBJ whole genome shotgun (WGS) entry which is preliminary data.</text>
</comment>
<keyword evidence="2" id="KW-1133">Transmembrane helix</keyword>
<name>A0ABT2T836_9FIRM</name>
<dbReference type="EMBL" id="JAOQJX010000002">
    <property type="protein sequence ID" value="MCU6746392.1"/>
    <property type="molecule type" value="Genomic_DNA"/>
</dbReference>
<accession>A0ABT2T836</accession>
<feature type="compositionally biased region" description="Low complexity" evidence="1">
    <location>
        <begin position="202"/>
        <end position="222"/>
    </location>
</feature>